<keyword evidence="2" id="KW-1185">Reference proteome</keyword>
<reference evidence="1 2" key="1">
    <citation type="submission" date="2023-05" db="EMBL/GenBank/DDBJ databases">
        <title>B98-5 Cell Line De Novo Hybrid Assembly: An Optical Mapping Approach.</title>
        <authorList>
            <person name="Kananen K."/>
            <person name="Auerbach J.A."/>
            <person name="Kautto E."/>
            <person name="Blachly J.S."/>
        </authorList>
    </citation>
    <scope>NUCLEOTIDE SEQUENCE [LARGE SCALE GENOMIC DNA]</scope>
    <source>
        <strain evidence="1">B95-8</strain>
        <tissue evidence="1">Cell line</tissue>
    </source>
</reference>
<evidence type="ECO:0000313" key="2">
    <source>
        <dbReference type="Proteomes" id="UP001266305"/>
    </source>
</evidence>
<evidence type="ECO:0000313" key="1">
    <source>
        <dbReference type="EMBL" id="KAK2085528.1"/>
    </source>
</evidence>
<accession>A0ABQ9TLB4</accession>
<gene>
    <name evidence="1" type="ORF">P7K49_036828</name>
</gene>
<name>A0ABQ9TLB4_SAGOE</name>
<dbReference type="EMBL" id="JASSZA010000021">
    <property type="protein sequence ID" value="KAK2085528.1"/>
    <property type="molecule type" value="Genomic_DNA"/>
</dbReference>
<sequence length="51" mass="5254">ASAALGTRAKPDTLLSDSSKGAARLGTVLVMEQMQQQAGAECTVDVFNMAL</sequence>
<dbReference type="Proteomes" id="UP001266305">
    <property type="component" value="Unassembled WGS sequence"/>
</dbReference>
<proteinExistence type="predicted"/>
<comment type="caution">
    <text evidence="1">The sequence shown here is derived from an EMBL/GenBank/DDBJ whole genome shotgun (WGS) entry which is preliminary data.</text>
</comment>
<organism evidence="1 2">
    <name type="scientific">Saguinus oedipus</name>
    <name type="common">Cotton-top tamarin</name>
    <name type="synonym">Oedipomidas oedipus</name>
    <dbReference type="NCBI Taxonomy" id="9490"/>
    <lineage>
        <taxon>Eukaryota</taxon>
        <taxon>Metazoa</taxon>
        <taxon>Chordata</taxon>
        <taxon>Craniata</taxon>
        <taxon>Vertebrata</taxon>
        <taxon>Euteleostomi</taxon>
        <taxon>Mammalia</taxon>
        <taxon>Eutheria</taxon>
        <taxon>Euarchontoglires</taxon>
        <taxon>Primates</taxon>
        <taxon>Haplorrhini</taxon>
        <taxon>Platyrrhini</taxon>
        <taxon>Cebidae</taxon>
        <taxon>Callitrichinae</taxon>
        <taxon>Saguinus</taxon>
    </lineage>
</organism>
<feature type="non-terminal residue" evidence="1">
    <location>
        <position position="1"/>
    </location>
</feature>
<protein>
    <submittedName>
        <fullName evidence="1">Uncharacterized protein</fullName>
    </submittedName>
</protein>